<reference evidence="4" key="1">
    <citation type="submission" date="2023-06" db="EMBL/GenBank/DDBJ databases">
        <authorList>
            <consortium name="Lawrence Berkeley National Laboratory"/>
            <person name="Ahrendt S."/>
            <person name="Sahu N."/>
            <person name="Indic B."/>
            <person name="Wong-Bajracharya J."/>
            <person name="Merenyi Z."/>
            <person name="Ke H.-M."/>
            <person name="Monk M."/>
            <person name="Kocsube S."/>
            <person name="Drula E."/>
            <person name="Lipzen A."/>
            <person name="Balint B."/>
            <person name="Henrissat B."/>
            <person name="Andreopoulos B."/>
            <person name="Martin F.M."/>
            <person name="Harder C.B."/>
            <person name="Rigling D."/>
            <person name="Ford K.L."/>
            <person name="Foster G.D."/>
            <person name="Pangilinan J."/>
            <person name="Papanicolaou A."/>
            <person name="Barry K."/>
            <person name="LaButti K."/>
            <person name="Viragh M."/>
            <person name="Koriabine M."/>
            <person name="Yan M."/>
            <person name="Riley R."/>
            <person name="Champramary S."/>
            <person name="Plett K.L."/>
            <person name="Tsai I.J."/>
            <person name="Slot J."/>
            <person name="Sipos G."/>
            <person name="Plett J."/>
            <person name="Nagy L.G."/>
            <person name="Grigoriev I.V."/>
        </authorList>
    </citation>
    <scope>NUCLEOTIDE SEQUENCE</scope>
    <source>
        <strain evidence="4">HWK02</strain>
    </source>
</reference>
<keyword evidence="2" id="KW-1133">Transmembrane helix</keyword>
<sequence>MDSPLIGDMHKDFVIILILLLITHAFGAQTSPNNGKDEPACIGDQRTVFCIIWGYLTTIYACTWLAVHPNVPGRSITTKGSFSCAIERAKIMGIAILAPEIIVGWAAGQFSIAWKLRHGKYDSIVSVTQPSTEEKEESKLTLAHGFLLCMGGLYYTCKYEIPHQGLGDGEGRSTPWPPSPPSSVHETQPDGTSPSESGFIPDSLSAPEALDIPGTLVTLEALESEPNLVKKLAAISPETIEDISKGDAFSKTISILQLSWFIVQCVARPIQHLPITLLEMTALAFAGLSIITYSLWLYKPLNVKYHISLDEGDVTLTRKAHPFEEFTSHVMPFSHKSNGYWIQHTIGNSSPYGCYNSIVDGAFRVHSGTGRDAPVRLAMMGAVGFLFGAFHYLAWSFYFPSHAEMVLWRFSSTAILIGVFGIGHLRALPPFAFLHYQELSCVVPLIIDLCVNITCSNGKVRHPRTLRPLEGKGSSAHPAPNSSENADNISPFKVEVT</sequence>
<accession>A0AA39P286</accession>
<evidence type="ECO:0000313" key="5">
    <source>
        <dbReference type="Proteomes" id="UP001175228"/>
    </source>
</evidence>
<evidence type="ECO:0000256" key="3">
    <source>
        <dbReference type="SAM" id="SignalP"/>
    </source>
</evidence>
<feature type="chain" id="PRO_5041259281" evidence="3">
    <location>
        <begin position="28"/>
        <end position="497"/>
    </location>
</feature>
<protein>
    <submittedName>
        <fullName evidence="4">Uncharacterized protein</fullName>
    </submittedName>
</protein>
<dbReference type="Proteomes" id="UP001175228">
    <property type="component" value="Unassembled WGS sequence"/>
</dbReference>
<dbReference type="PANTHER" id="PTHR35043">
    <property type="entry name" value="TRANSCRIPTION FACTOR DOMAIN-CONTAINING PROTEIN"/>
    <property type="match status" value="1"/>
</dbReference>
<keyword evidence="3" id="KW-0732">Signal</keyword>
<name>A0AA39P286_9AGAR</name>
<feature type="transmembrane region" description="Helical" evidence="2">
    <location>
        <begin position="406"/>
        <end position="425"/>
    </location>
</feature>
<feature type="region of interest" description="Disordered" evidence="1">
    <location>
        <begin position="166"/>
        <end position="200"/>
    </location>
</feature>
<evidence type="ECO:0000256" key="2">
    <source>
        <dbReference type="SAM" id="Phobius"/>
    </source>
</evidence>
<feature type="transmembrane region" description="Helical" evidence="2">
    <location>
        <begin position="275"/>
        <end position="298"/>
    </location>
</feature>
<evidence type="ECO:0000313" key="4">
    <source>
        <dbReference type="EMBL" id="KAK0475643.1"/>
    </source>
</evidence>
<gene>
    <name evidence="4" type="ORF">EDD18DRAFT_1115916</name>
</gene>
<dbReference type="AlphaFoldDB" id="A0AA39P286"/>
<feature type="region of interest" description="Disordered" evidence="1">
    <location>
        <begin position="466"/>
        <end position="497"/>
    </location>
</feature>
<keyword evidence="5" id="KW-1185">Reference proteome</keyword>
<feature type="signal peptide" evidence="3">
    <location>
        <begin position="1"/>
        <end position="27"/>
    </location>
</feature>
<keyword evidence="2" id="KW-0472">Membrane</keyword>
<feature type="compositionally biased region" description="Polar residues" evidence="1">
    <location>
        <begin position="184"/>
        <end position="196"/>
    </location>
</feature>
<evidence type="ECO:0000256" key="1">
    <source>
        <dbReference type="SAM" id="MobiDB-lite"/>
    </source>
</evidence>
<dbReference type="PANTHER" id="PTHR35043:SF7">
    <property type="entry name" value="TRANSCRIPTION FACTOR DOMAIN-CONTAINING PROTEIN"/>
    <property type="match status" value="1"/>
</dbReference>
<organism evidence="4 5">
    <name type="scientific">Armillaria luteobubalina</name>
    <dbReference type="NCBI Taxonomy" id="153913"/>
    <lineage>
        <taxon>Eukaryota</taxon>
        <taxon>Fungi</taxon>
        <taxon>Dikarya</taxon>
        <taxon>Basidiomycota</taxon>
        <taxon>Agaricomycotina</taxon>
        <taxon>Agaricomycetes</taxon>
        <taxon>Agaricomycetidae</taxon>
        <taxon>Agaricales</taxon>
        <taxon>Marasmiineae</taxon>
        <taxon>Physalacriaceae</taxon>
        <taxon>Armillaria</taxon>
    </lineage>
</organism>
<proteinExistence type="predicted"/>
<dbReference type="EMBL" id="JAUEPU010000146">
    <property type="protein sequence ID" value="KAK0475643.1"/>
    <property type="molecule type" value="Genomic_DNA"/>
</dbReference>
<feature type="transmembrane region" description="Helical" evidence="2">
    <location>
        <begin position="373"/>
        <end position="394"/>
    </location>
</feature>
<comment type="caution">
    <text evidence="4">The sequence shown here is derived from an EMBL/GenBank/DDBJ whole genome shotgun (WGS) entry which is preliminary data.</text>
</comment>
<keyword evidence="2" id="KW-0812">Transmembrane</keyword>